<evidence type="ECO:0000313" key="2">
    <source>
        <dbReference type="EMBL" id="KOT43593.1"/>
    </source>
</evidence>
<evidence type="ECO:0000256" key="1">
    <source>
        <dbReference type="SAM" id="MobiDB-lite"/>
    </source>
</evidence>
<gene>
    <name evidence="2" type="ORF">ADK41_05305</name>
</gene>
<protein>
    <submittedName>
        <fullName evidence="2">Uncharacterized protein</fullName>
    </submittedName>
</protein>
<feature type="region of interest" description="Disordered" evidence="1">
    <location>
        <begin position="1"/>
        <end position="65"/>
    </location>
</feature>
<dbReference type="EMBL" id="LGCN01000051">
    <property type="protein sequence ID" value="KOT43593.1"/>
    <property type="molecule type" value="Genomic_DNA"/>
</dbReference>
<dbReference type="Proteomes" id="UP000037773">
    <property type="component" value="Unassembled WGS sequence"/>
</dbReference>
<dbReference type="AlphaFoldDB" id="A0A0M8QTE8"/>
<sequence>MRAARGSPQRPLVCRPRVARESVRRTSWSSYRRRSAAGRRRRRRGRRSAPSRRRRSPRRRPSWHG</sequence>
<comment type="caution">
    <text evidence="2">The sequence shown here is derived from an EMBL/GenBank/DDBJ whole genome shotgun (WGS) entry which is preliminary data.</text>
</comment>
<reference evidence="2 3" key="1">
    <citation type="submission" date="2015-07" db="EMBL/GenBank/DDBJ databases">
        <authorList>
            <person name="Noorani M."/>
        </authorList>
    </citation>
    <scope>NUCLEOTIDE SEQUENCE [LARGE SCALE GENOMIC DNA]</scope>
    <source>
        <strain evidence="2 3">NRRL B-24567</strain>
    </source>
</reference>
<keyword evidence="3" id="KW-1185">Reference proteome</keyword>
<feature type="compositionally biased region" description="Basic residues" evidence="1">
    <location>
        <begin position="31"/>
        <end position="65"/>
    </location>
</feature>
<evidence type="ECO:0000313" key="3">
    <source>
        <dbReference type="Proteomes" id="UP000037773"/>
    </source>
</evidence>
<accession>A0A0M8QTE8</accession>
<name>A0A0M8QTE8_9ACTN</name>
<organism evidence="2 3">
    <name type="scientific">Streptomyces caelestis</name>
    <dbReference type="NCBI Taxonomy" id="36816"/>
    <lineage>
        <taxon>Bacteria</taxon>
        <taxon>Bacillati</taxon>
        <taxon>Actinomycetota</taxon>
        <taxon>Actinomycetes</taxon>
        <taxon>Kitasatosporales</taxon>
        <taxon>Streptomycetaceae</taxon>
        <taxon>Streptomyces</taxon>
    </lineage>
</organism>
<proteinExistence type="predicted"/>